<dbReference type="GO" id="GO:0008234">
    <property type="term" value="F:cysteine-type peptidase activity"/>
    <property type="evidence" value="ECO:0007669"/>
    <property type="project" value="UniProtKB-KW"/>
</dbReference>
<dbReference type="HOGENOM" id="CLU_663351_0_0_9"/>
<dbReference type="GO" id="GO:0006508">
    <property type="term" value="P:proteolysis"/>
    <property type="evidence" value="ECO:0007669"/>
    <property type="project" value="UniProtKB-KW"/>
</dbReference>
<dbReference type="EMBL" id="CP009920">
    <property type="protein sequence ID" value="AJI24848.1"/>
    <property type="molecule type" value="Genomic_DNA"/>
</dbReference>
<dbReference type="PANTHER" id="PTHR47053:SF1">
    <property type="entry name" value="MUREIN DD-ENDOPEPTIDASE MEPH-RELATED"/>
    <property type="match status" value="1"/>
</dbReference>
<organism evidence="6 7">
    <name type="scientific">Priestia megaterium (strain ATCC 14581 / DSM 32 / CCUG 1817 / JCM 2506 / NBRC 15308 / NCIMB 9376 / NCTC 10342 / NRRL B-14308 / VKM B-512 / Ford 19)</name>
    <name type="common">Bacillus megaterium</name>
    <dbReference type="NCBI Taxonomy" id="1348623"/>
    <lineage>
        <taxon>Bacteria</taxon>
        <taxon>Bacillati</taxon>
        <taxon>Bacillota</taxon>
        <taxon>Bacilli</taxon>
        <taxon>Bacillales</taxon>
        <taxon>Bacillaceae</taxon>
        <taxon>Priestia</taxon>
    </lineage>
</organism>
<feature type="domain" description="NlpC/P60" evidence="5">
    <location>
        <begin position="294"/>
        <end position="416"/>
    </location>
</feature>
<feature type="domain" description="NlpC/P60" evidence="5">
    <location>
        <begin position="166"/>
        <end position="290"/>
    </location>
</feature>
<reference evidence="6 7" key="1">
    <citation type="journal article" date="2015" name="Genome Announc.">
        <title>Complete genome sequences for 35 biothreat assay-relevant bacillus species.</title>
        <authorList>
            <person name="Johnson S.L."/>
            <person name="Daligault H.E."/>
            <person name="Davenport K.W."/>
            <person name="Jaissle J."/>
            <person name="Frey K.G."/>
            <person name="Ladner J.T."/>
            <person name="Broomall S.M."/>
            <person name="Bishop-Lilly K.A."/>
            <person name="Bruce D.C."/>
            <person name="Gibbons H.S."/>
            <person name="Coyne S.R."/>
            <person name="Lo C.C."/>
            <person name="Meincke L."/>
            <person name="Munk A.C."/>
            <person name="Koroleva G.I."/>
            <person name="Rosenzweig C.N."/>
            <person name="Palacios G.F."/>
            <person name="Redden C.L."/>
            <person name="Minogue T.D."/>
            <person name="Chain P.S."/>
        </authorList>
    </citation>
    <scope>NUCLEOTIDE SEQUENCE [LARGE SCALE GENOMIC DNA]</scope>
    <source>
        <strain evidence="7">ATCC 14581 / DSM 32 / JCM 2506 / NBRC 15308 / NCIMB 9376 / NCTC 10342 / NRRL B-14308 / VKM B-512</strain>
    </source>
</reference>
<gene>
    <name evidence="6" type="primary">pgdS</name>
    <name evidence="6" type="ORF">BG04_728</name>
</gene>
<keyword evidence="2" id="KW-0645">Protease</keyword>
<evidence type="ECO:0000313" key="7">
    <source>
        <dbReference type="Proteomes" id="UP000031829"/>
    </source>
</evidence>
<evidence type="ECO:0000259" key="5">
    <source>
        <dbReference type="PROSITE" id="PS51935"/>
    </source>
</evidence>
<dbReference type="InterPro" id="IPR038765">
    <property type="entry name" value="Papain-like_cys_pep_sf"/>
</dbReference>
<keyword evidence="3 6" id="KW-0378">Hydrolase</keyword>
<keyword evidence="4" id="KW-0788">Thiol protease</keyword>
<dbReference type="PROSITE" id="PS51935">
    <property type="entry name" value="NLPC_P60"/>
    <property type="match status" value="3"/>
</dbReference>
<evidence type="ECO:0000256" key="4">
    <source>
        <dbReference type="ARBA" id="ARBA00022807"/>
    </source>
</evidence>
<accession>A0A0B6AVY6</accession>
<evidence type="ECO:0000256" key="1">
    <source>
        <dbReference type="ARBA" id="ARBA00007074"/>
    </source>
</evidence>
<dbReference type="PANTHER" id="PTHR47053">
    <property type="entry name" value="MUREIN DD-ENDOPEPTIDASE MEPH-RELATED"/>
    <property type="match status" value="1"/>
</dbReference>
<dbReference type="Pfam" id="PF00877">
    <property type="entry name" value="NLPC_P60"/>
    <property type="match status" value="3"/>
</dbReference>
<dbReference type="InterPro" id="IPR000064">
    <property type="entry name" value="NLP_P60_dom"/>
</dbReference>
<proteinExistence type="inferred from homology"/>
<sequence length="416" mass="45565">MKVMKPLMVTALGLSLATFYEGAFPAEKAVQVQAATDENVIADKAKTYEGADYTSGGETLSEGFDSSGFVQYVFKQALDTTLPRSLKEQSELGTDVDKSELQAGDVLFFDTNENGEVNVAAIYIGGDEMIYASSSDEKVVVKNISSSAYWSSHFAKAKRITGAPEIAKDNEVIAEALKHLGTPYVFGGESPTDGFDCSAFVAYVFQHASDVYLPRSTDQQWQVGEEVARADLKAGDVIFFKDTYREGISHVGIYAGGNQFIHAKRSENVTMDYLTSSYWTSKYAGARRYDDLSLSKDNPFVTESLKYVGEVPYAQGGTSPSTGFDTAGFVQYIYKEAAGKDIPRYASQQWNAGETISQSDLKPGDLVFFEGSSLIPSIYIGNDYVVHVSTSEGVKITNYKVDSYWAPKYYGAKRMP</sequence>
<dbReference type="KEGG" id="bmeg:BG04_728"/>
<dbReference type="RefSeq" id="WP_034649697.1">
    <property type="nucleotide sequence ID" value="NZ_BCVB01000001.1"/>
</dbReference>
<dbReference type="Gene3D" id="3.90.1720.10">
    <property type="entry name" value="endopeptidase domain like (from Nostoc punctiforme)"/>
    <property type="match status" value="3"/>
</dbReference>
<evidence type="ECO:0000256" key="2">
    <source>
        <dbReference type="ARBA" id="ARBA00022670"/>
    </source>
</evidence>
<dbReference type="GeneID" id="93644217"/>
<feature type="domain" description="NlpC/P60" evidence="5">
    <location>
        <begin position="35"/>
        <end position="161"/>
    </location>
</feature>
<comment type="similarity">
    <text evidence="1">Belongs to the peptidase C40 family.</text>
</comment>
<dbReference type="InterPro" id="IPR051202">
    <property type="entry name" value="Peptidase_C40"/>
</dbReference>
<evidence type="ECO:0000313" key="6">
    <source>
        <dbReference type="EMBL" id="AJI24848.1"/>
    </source>
</evidence>
<protein>
    <submittedName>
        <fullName evidence="6">Gamma-DL-glutamyl hydrolase</fullName>
    </submittedName>
</protein>
<dbReference type="Proteomes" id="UP000031829">
    <property type="component" value="Chromosome"/>
</dbReference>
<name>A0A0B6AVY6_PRIM2</name>
<dbReference type="AlphaFoldDB" id="A0A0B6AVY6"/>
<dbReference type="SUPFAM" id="SSF54001">
    <property type="entry name" value="Cysteine proteinases"/>
    <property type="match status" value="3"/>
</dbReference>
<evidence type="ECO:0000256" key="3">
    <source>
        <dbReference type="ARBA" id="ARBA00022801"/>
    </source>
</evidence>